<proteinExistence type="predicted"/>
<evidence type="ECO:0000313" key="1">
    <source>
        <dbReference type="EMBL" id="KGI22361.1"/>
    </source>
</evidence>
<sequence>MKKIYNVIVGFVIVVFANGCYDDKGNYDYRSVNDLEIEIPEAKVRMPKTDTLVVTLTPKLTQTLVQSETNLAFEWLKLKRDAKIGSERIIDYEPYATSKACDVKVEPNNPESIGMMLIVTDAKTGQKWYKLGKVAVIKPLNPAWLVLQESATQQAMVGAVEGDADGFFAYTDVFKSETGKPLTLTGKPVAIAARGQYGYRQPPFTTTFANLTIATNREITTFDPSTLKIKYGTNKILFENALKSIPVNLSYYRMEKKGEIFVTDKKAYFAYDDGYCVPYSIFDTRVEGENTKREVFRPSCLVTFGSYALVYNPETKSFRIGNIFSTMNDYVMTSFYKSKFIRSGSQWKDNKPLVLRALNEDTEGNYAFDPHHIDEANRLLDIVNGGSGSKYAYAMMTTDGSSMLTVYMFSADYNEPMCKGKYSVSLPPTIDLGTARFAASSAFSAHFVFMAAGNSVYRIDMERQKVEVIYTYEMSTSAKIACLKFREANDSDNGLGMILGFGINTDNGKGYIGELRLNVAGDVERAEKSSFIFDDPANSFGKIIDITYNHE</sequence>
<accession>A0A098YSM9</accession>
<dbReference type="Proteomes" id="UP000029723">
    <property type="component" value="Unassembled WGS sequence"/>
</dbReference>
<organism evidence="1 2">
    <name type="scientific">Hoylesella timonensis S9-PR14</name>
    <dbReference type="NCBI Taxonomy" id="1401062"/>
    <lineage>
        <taxon>Bacteria</taxon>
        <taxon>Pseudomonadati</taxon>
        <taxon>Bacteroidota</taxon>
        <taxon>Bacteroidia</taxon>
        <taxon>Bacteroidales</taxon>
        <taxon>Prevotellaceae</taxon>
        <taxon>Hoylesella</taxon>
    </lineage>
</organism>
<evidence type="ECO:0000313" key="2">
    <source>
        <dbReference type="Proteomes" id="UP000029723"/>
    </source>
</evidence>
<reference evidence="1 2" key="1">
    <citation type="submission" date="2014-07" db="EMBL/GenBank/DDBJ databases">
        <authorList>
            <person name="McCorrison J."/>
            <person name="Sanka R."/>
            <person name="Torralba M."/>
            <person name="Gillis M."/>
            <person name="Haft D.H."/>
            <person name="Methe B."/>
            <person name="Sutton G."/>
            <person name="Nelson K.E."/>
        </authorList>
    </citation>
    <scope>NUCLEOTIDE SEQUENCE [LARGE SCALE GENOMIC DNA]</scope>
    <source>
        <strain evidence="1 2">S9-PR14</strain>
    </source>
</reference>
<dbReference type="EMBL" id="JRPQ01000072">
    <property type="protein sequence ID" value="KGI22361.1"/>
    <property type="molecule type" value="Genomic_DNA"/>
</dbReference>
<name>A0A098YSM9_9BACT</name>
<dbReference type="Pfam" id="PF16407">
    <property type="entry name" value="PKD_2"/>
    <property type="match status" value="1"/>
</dbReference>
<dbReference type="RefSeq" id="WP_036926848.1">
    <property type="nucleotide sequence ID" value="NZ_JRPQ01000072.1"/>
</dbReference>
<gene>
    <name evidence="1" type="ORF">HMPREF9304_04800</name>
</gene>
<dbReference type="InterPro" id="IPR032183">
    <property type="entry name" value="PKD-like"/>
</dbReference>
<dbReference type="AlphaFoldDB" id="A0A098YSM9"/>
<comment type="caution">
    <text evidence="1">The sequence shown here is derived from an EMBL/GenBank/DDBJ whole genome shotgun (WGS) entry which is preliminary data.</text>
</comment>
<protein>
    <submittedName>
        <fullName evidence="1">Uncharacterized protein</fullName>
    </submittedName>
</protein>
<dbReference type="OrthoDB" id="618659at2"/>